<keyword evidence="8" id="KW-0675">Receptor</keyword>
<dbReference type="InterPro" id="IPR003599">
    <property type="entry name" value="Ig_sub"/>
</dbReference>
<feature type="domain" description="Ig-like" evidence="14">
    <location>
        <begin position="139"/>
        <end position="222"/>
    </location>
</feature>
<dbReference type="GO" id="GO:0009897">
    <property type="term" value="C:external side of plasma membrane"/>
    <property type="evidence" value="ECO:0007669"/>
    <property type="project" value="TreeGrafter"/>
</dbReference>
<evidence type="ECO:0000256" key="10">
    <source>
        <dbReference type="ARBA" id="ARBA00023319"/>
    </source>
</evidence>
<evidence type="ECO:0000256" key="1">
    <source>
        <dbReference type="ARBA" id="ARBA00004251"/>
    </source>
</evidence>
<evidence type="ECO:0000256" key="9">
    <source>
        <dbReference type="ARBA" id="ARBA00023180"/>
    </source>
</evidence>
<feature type="domain" description="Ig-like" evidence="14">
    <location>
        <begin position="34"/>
        <end position="105"/>
    </location>
</feature>
<evidence type="ECO:0000256" key="4">
    <source>
        <dbReference type="ARBA" id="ARBA00022729"/>
    </source>
</evidence>
<dbReference type="InterPro" id="IPR013106">
    <property type="entry name" value="Ig_V-set"/>
</dbReference>
<evidence type="ECO:0000313" key="16">
    <source>
        <dbReference type="Proteomes" id="UP001364617"/>
    </source>
</evidence>
<dbReference type="GO" id="GO:0006955">
    <property type="term" value="P:immune response"/>
    <property type="evidence" value="ECO:0007669"/>
    <property type="project" value="TreeGrafter"/>
</dbReference>
<keyword evidence="10" id="KW-0393">Immunoglobulin domain</keyword>
<evidence type="ECO:0000256" key="12">
    <source>
        <dbReference type="SAM" id="Phobius"/>
    </source>
</evidence>
<evidence type="ECO:0000313" key="15">
    <source>
        <dbReference type="EMBL" id="KAK7150419.1"/>
    </source>
</evidence>
<name>A0AAN9CW14_9TELE</name>
<gene>
    <name evidence="15" type="ORF">R3I93_011615</name>
</gene>
<dbReference type="SMART" id="SM00409">
    <property type="entry name" value="IG"/>
    <property type="match status" value="2"/>
</dbReference>
<dbReference type="GO" id="GO:0071222">
    <property type="term" value="P:cellular response to lipopolysaccharide"/>
    <property type="evidence" value="ECO:0007669"/>
    <property type="project" value="TreeGrafter"/>
</dbReference>
<dbReference type="Proteomes" id="UP001364617">
    <property type="component" value="Unassembled WGS sequence"/>
</dbReference>
<evidence type="ECO:0000256" key="8">
    <source>
        <dbReference type="ARBA" id="ARBA00023170"/>
    </source>
</evidence>
<comment type="caution">
    <text evidence="15">The sequence shown here is derived from an EMBL/GenBank/DDBJ whole genome shotgun (WGS) entry which is preliminary data.</text>
</comment>
<dbReference type="PROSITE" id="PS50835">
    <property type="entry name" value="IG_LIKE"/>
    <property type="match status" value="2"/>
</dbReference>
<keyword evidence="9" id="KW-0325">Glycoprotein</keyword>
<keyword evidence="7" id="KW-1015">Disulfide bond</keyword>
<dbReference type="InterPro" id="IPR036179">
    <property type="entry name" value="Ig-like_dom_sf"/>
</dbReference>
<evidence type="ECO:0000256" key="2">
    <source>
        <dbReference type="ARBA" id="ARBA00022475"/>
    </source>
</evidence>
<dbReference type="GO" id="GO:0031295">
    <property type="term" value="P:T cell costimulation"/>
    <property type="evidence" value="ECO:0007669"/>
    <property type="project" value="TreeGrafter"/>
</dbReference>
<feature type="chain" id="PRO_5042850788" description="Ig-like domain-containing protein" evidence="13">
    <location>
        <begin position="18"/>
        <end position="344"/>
    </location>
</feature>
<dbReference type="GO" id="GO:0007166">
    <property type="term" value="P:cell surface receptor signaling pathway"/>
    <property type="evidence" value="ECO:0007669"/>
    <property type="project" value="TreeGrafter"/>
</dbReference>
<dbReference type="GO" id="GO:0042130">
    <property type="term" value="P:negative regulation of T cell proliferation"/>
    <property type="evidence" value="ECO:0007669"/>
    <property type="project" value="TreeGrafter"/>
</dbReference>
<dbReference type="PANTHER" id="PTHR25466">
    <property type="entry name" value="T-LYMPHOCYTE ACTIVATION ANTIGEN"/>
    <property type="match status" value="1"/>
</dbReference>
<evidence type="ECO:0000256" key="13">
    <source>
        <dbReference type="SAM" id="SignalP"/>
    </source>
</evidence>
<protein>
    <recommendedName>
        <fullName evidence="14">Ig-like domain-containing protein</fullName>
    </recommendedName>
</protein>
<dbReference type="Gene3D" id="2.60.40.10">
    <property type="entry name" value="Immunoglobulins"/>
    <property type="match status" value="2"/>
</dbReference>
<evidence type="ECO:0000256" key="5">
    <source>
        <dbReference type="ARBA" id="ARBA00022989"/>
    </source>
</evidence>
<sequence>MRDHLYLVLFTIHFSTGCFLSSEQKTSEITGYTGGSVVLPCSCADPQSTADTFTWQFYSSRRQWVQVFDDEKYSGRRVLFNESSPKNLSLLISGLRMEDEGFYKCMTEEHIISSILLKVKGCDLVENTVSTTVVTGYSGESVVLPCFCTELLAKPEKIQWMMYLENTYEEIYPNEKIESHKDRVKLLNQTTPGNLSLHISALAAEHGGVYTCSVSSKRVSYILHVEEKPHIHTISLSTHQPSHQTQKLTPPRQPHYTPQYVFIVLAVILSVPLLALLPFIYWRYRGGRNVKKMTSDEEELNGEQDNRDDVMYSAVVHVKTASTPAQIESNPAEHTEYASVKVKR</sequence>
<evidence type="ECO:0000259" key="14">
    <source>
        <dbReference type="PROSITE" id="PS50835"/>
    </source>
</evidence>
<proteinExistence type="predicted"/>
<dbReference type="AlphaFoldDB" id="A0AAN9CW14"/>
<dbReference type="SMART" id="SM00406">
    <property type="entry name" value="IGv"/>
    <property type="match status" value="2"/>
</dbReference>
<dbReference type="GO" id="GO:0042102">
    <property type="term" value="P:positive regulation of T cell proliferation"/>
    <property type="evidence" value="ECO:0007669"/>
    <property type="project" value="TreeGrafter"/>
</dbReference>
<evidence type="ECO:0000256" key="7">
    <source>
        <dbReference type="ARBA" id="ARBA00023157"/>
    </source>
</evidence>
<keyword evidence="5 12" id="KW-1133">Transmembrane helix</keyword>
<dbReference type="InterPro" id="IPR007110">
    <property type="entry name" value="Ig-like_dom"/>
</dbReference>
<keyword evidence="6 12" id="KW-0472">Membrane</keyword>
<dbReference type="Pfam" id="PF07686">
    <property type="entry name" value="V-set"/>
    <property type="match status" value="2"/>
</dbReference>
<evidence type="ECO:0000256" key="11">
    <source>
        <dbReference type="SAM" id="MobiDB-lite"/>
    </source>
</evidence>
<feature type="region of interest" description="Disordered" evidence="11">
    <location>
        <begin position="323"/>
        <end position="344"/>
    </location>
</feature>
<keyword evidence="3 12" id="KW-0812">Transmembrane</keyword>
<dbReference type="InterPro" id="IPR013783">
    <property type="entry name" value="Ig-like_fold"/>
</dbReference>
<feature type="transmembrane region" description="Helical" evidence="12">
    <location>
        <begin position="260"/>
        <end position="282"/>
    </location>
</feature>
<comment type="subcellular location">
    <subcellularLocation>
        <location evidence="1">Cell membrane</location>
        <topology evidence="1">Single-pass type I membrane protein</topology>
    </subcellularLocation>
</comment>
<dbReference type="PANTHER" id="PTHR25466:SF14">
    <property type="entry name" value="BUTYROPHILIN SUBFAMILY 2 MEMBER A2-LIKE-RELATED"/>
    <property type="match status" value="1"/>
</dbReference>
<dbReference type="PROSITE" id="PS51257">
    <property type="entry name" value="PROKAR_LIPOPROTEIN"/>
    <property type="match status" value="1"/>
</dbReference>
<organism evidence="15 16">
    <name type="scientific">Phoxinus phoxinus</name>
    <name type="common">Eurasian minnow</name>
    <dbReference type="NCBI Taxonomy" id="58324"/>
    <lineage>
        <taxon>Eukaryota</taxon>
        <taxon>Metazoa</taxon>
        <taxon>Chordata</taxon>
        <taxon>Craniata</taxon>
        <taxon>Vertebrata</taxon>
        <taxon>Euteleostomi</taxon>
        <taxon>Actinopterygii</taxon>
        <taxon>Neopterygii</taxon>
        <taxon>Teleostei</taxon>
        <taxon>Ostariophysi</taxon>
        <taxon>Cypriniformes</taxon>
        <taxon>Leuciscidae</taxon>
        <taxon>Phoxininae</taxon>
        <taxon>Phoxinus</taxon>
    </lineage>
</organism>
<reference evidence="15 16" key="1">
    <citation type="submission" date="2024-02" db="EMBL/GenBank/DDBJ databases">
        <title>Chromosome-level genome assembly of the Eurasian Minnow (Phoxinus phoxinus).</title>
        <authorList>
            <person name="Oriowo T.O."/>
            <person name="Martin S."/>
            <person name="Stange M."/>
            <person name="Chrysostomakis Y."/>
            <person name="Brown T."/>
            <person name="Winkler S."/>
            <person name="Kukowka S."/>
            <person name="Myers E.W."/>
            <person name="Bohne A."/>
        </authorList>
    </citation>
    <scope>NUCLEOTIDE SEQUENCE [LARGE SCALE GENOMIC DNA]</scope>
    <source>
        <strain evidence="15">ZFMK-TIS-60720</strain>
        <tissue evidence="15">Whole Organism</tissue>
    </source>
</reference>
<evidence type="ECO:0000256" key="6">
    <source>
        <dbReference type="ARBA" id="ARBA00023136"/>
    </source>
</evidence>
<accession>A0AAN9CW14</accession>
<keyword evidence="2" id="KW-1003">Cell membrane</keyword>
<keyword evidence="4 13" id="KW-0732">Signal</keyword>
<dbReference type="SUPFAM" id="SSF48726">
    <property type="entry name" value="Immunoglobulin"/>
    <property type="match status" value="2"/>
</dbReference>
<dbReference type="EMBL" id="JAYKXH010000012">
    <property type="protein sequence ID" value="KAK7150419.1"/>
    <property type="molecule type" value="Genomic_DNA"/>
</dbReference>
<evidence type="ECO:0000256" key="3">
    <source>
        <dbReference type="ARBA" id="ARBA00022692"/>
    </source>
</evidence>
<feature type="signal peptide" evidence="13">
    <location>
        <begin position="1"/>
        <end position="17"/>
    </location>
</feature>
<keyword evidence="16" id="KW-1185">Reference proteome</keyword>
<dbReference type="InterPro" id="IPR051713">
    <property type="entry name" value="T-cell_Activation_Regulation"/>
</dbReference>